<evidence type="ECO:0000313" key="7">
    <source>
        <dbReference type="Proteomes" id="UP000006798"/>
    </source>
</evidence>
<protein>
    <recommendedName>
        <fullName evidence="5">ProQ/FinO domain-containing protein</fullName>
    </recommendedName>
</protein>
<sequence>MAFAHLYEPHLRLSAGYAAAKIAPRDLPLNTMGFEQLAALKAQLAAQAKAEKAAKAAEVPKRATPPRARDAAPANSAKPVDPVVHTIARLQRRFPQAFPKNPAPKVPLKIGLFEDLLPHAQKLALTEAELREAIKTWCRGARYWACLIEGASRMDLAGQEAGQVRPEDAKRAQQLQARRSPGAPSKSAKASHPVDAAR</sequence>
<dbReference type="HOGENOM" id="CLU_085289_2_0_4"/>
<dbReference type="GO" id="GO:0034057">
    <property type="term" value="F:RNA strand-exchange activity"/>
    <property type="evidence" value="ECO:0007669"/>
    <property type="project" value="InterPro"/>
</dbReference>
<geneLocation type="plasmid" evidence="6 7">
    <name>pBB2</name>
</geneLocation>
<evidence type="ECO:0000259" key="5">
    <source>
        <dbReference type="SMART" id="SM00945"/>
    </source>
</evidence>
<dbReference type="GO" id="GO:0010608">
    <property type="term" value="P:post-transcriptional regulation of gene expression"/>
    <property type="evidence" value="ECO:0007669"/>
    <property type="project" value="InterPro"/>
</dbReference>
<dbReference type="PANTHER" id="PTHR38106">
    <property type="entry name" value="RNA CHAPERONE PROQ"/>
    <property type="match status" value="1"/>
</dbReference>
<organism evidence="6 7">
    <name type="scientific">Cupriavidus necator (strain ATCC 43291 / DSM 13513 / CCUG 52238 / LMG 8453 / N-1)</name>
    <name type="common">Ralstonia eutropha</name>
    <dbReference type="NCBI Taxonomy" id="1042878"/>
    <lineage>
        <taxon>Bacteria</taxon>
        <taxon>Pseudomonadati</taxon>
        <taxon>Pseudomonadota</taxon>
        <taxon>Betaproteobacteria</taxon>
        <taxon>Burkholderiales</taxon>
        <taxon>Burkholderiaceae</taxon>
        <taxon>Cupriavidus</taxon>
    </lineage>
</organism>
<proteinExistence type="predicted"/>
<gene>
    <name evidence="6" type="ordered locus">CNE_BB2p01060</name>
</gene>
<feature type="domain" description="ProQ/FinO" evidence="5">
    <location>
        <begin position="78"/>
        <end position="193"/>
    </location>
</feature>
<dbReference type="AlphaFoldDB" id="F8GYH9"/>
<evidence type="ECO:0000256" key="2">
    <source>
        <dbReference type="ARBA" id="ARBA00022884"/>
    </source>
</evidence>
<dbReference type="PANTHER" id="PTHR38106:SF1">
    <property type="entry name" value="RNA CHAPERONE PROQ"/>
    <property type="match status" value="1"/>
</dbReference>
<dbReference type="InterPro" id="IPR016103">
    <property type="entry name" value="ProQ/FinO"/>
</dbReference>
<keyword evidence="1" id="KW-0963">Cytoplasm</keyword>
<dbReference type="Gene3D" id="1.10.1710.10">
    <property type="entry name" value="ProQ/FinO domain"/>
    <property type="match status" value="1"/>
</dbReference>
<reference evidence="6 7" key="1">
    <citation type="journal article" date="2011" name="J. Bacteriol.">
        <title>Complete genome sequence of the type strain Cupriavidus necator N-1.</title>
        <authorList>
            <person name="Poehlein A."/>
            <person name="Kusian B."/>
            <person name="Friedrich B."/>
            <person name="Daniel R."/>
            <person name="Bowien B."/>
        </authorList>
    </citation>
    <scope>NUCLEOTIDE SEQUENCE [LARGE SCALE GENOMIC DNA]</scope>
    <source>
        <strain evidence="7">ATCC 43291 / DSM 13513 / CCUG 52238 / LMG 8453 / N-1</strain>
        <plasmid evidence="6 7">pBB2</plasmid>
    </source>
</reference>
<keyword evidence="3" id="KW-0143">Chaperone</keyword>
<dbReference type="Proteomes" id="UP000006798">
    <property type="component" value="Plasmid pBB2"/>
</dbReference>
<keyword evidence="2" id="KW-0694">RNA-binding</keyword>
<dbReference type="GO" id="GO:0033592">
    <property type="term" value="F:RNA strand annealing activity"/>
    <property type="evidence" value="ECO:0007669"/>
    <property type="project" value="InterPro"/>
</dbReference>
<dbReference type="SMART" id="SM00945">
    <property type="entry name" value="ProQ"/>
    <property type="match status" value="1"/>
</dbReference>
<dbReference type="InterPro" id="IPR036442">
    <property type="entry name" value="ProQ/FinO_sf"/>
</dbReference>
<evidence type="ECO:0000256" key="3">
    <source>
        <dbReference type="ARBA" id="ARBA00023186"/>
    </source>
</evidence>
<dbReference type="SUPFAM" id="SSF48657">
    <property type="entry name" value="FinO-like"/>
    <property type="match status" value="1"/>
</dbReference>
<dbReference type="InterPro" id="IPR023529">
    <property type="entry name" value="ProQ"/>
</dbReference>
<keyword evidence="6" id="KW-0614">Plasmid</keyword>
<evidence type="ECO:0000256" key="1">
    <source>
        <dbReference type="ARBA" id="ARBA00022490"/>
    </source>
</evidence>
<accession>F8GYH9</accession>
<evidence type="ECO:0000256" key="4">
    <source>
        <dbReference type="SAM" id="MobiDB-lite"/>
    </source>
</evidence>
<dbReference type="GO" id="GO:0005829">
    <property type="term" value="C:cytosol"/>
    <property type="evidence" value="ECO:0007669"/>
    <property type="project" value="TreeGrafter"/>
</dbReference>
<evidence type="ECO:0000313" key="6">
    <source>
        <dbReference type="EMBL" id="AEI82920.1"/>
    </source>
</evidence>
<dbReference type="Pfam" id="PF04352">
    <property type="entry name" value="ProQ"/>
    <property type="match status" value="1"/>
</dbReference>
<dbReference type="KEGG" id="cnc:CNE_BB2p01060"/>
<feature type="region of interest" description="Disordered" evidence="4">
    <location>
        <begin position="54"/>
        <end position="78"/>
    </location>
</feature>
<dbReference type="EMBL" id="CP002880">
    <property type="protein sequence ID" value="AEI82920.1"/>
    <property type="molecule type" value="Genomic_DNA"/>
</dbReference>
<feature type="compositionally biased region" description="Low complexity" evidence="4">
    <location>
        <begin position="180"/>
        <end position="191"/>
    </location>
</feature>
<name>F8GYH9_CUPNN</name>
<feature type="region of interest" description="Disordered" evidence="4">
    <location>
        <begin position="159"/>
        <end position="198"/>
    </location>
</feature>